<dbReference type="SUPFAM" id="SSF49899">
    <property type="entry name" value="Concanavalin A-like lectins/glucanases"/>
    <property type="match status" value="1"/>
</dbReference>
<dbReference type="InterPro" id="IPR006558">
    <property type="entry name" value="LamG-like"/>
</dbReference>
<name>A0A918TT18_9BACT</name>
<dbReference type="Gene3D" id="3.40.390.10">
    <property type="entry name" value="Collagenase (Catalytic Domain)"/>
    <property type="match status" value="1"/>
</dbReference>
<protein>
    <recommendedName>
        <fullName evidence="4">LamG-like jellyroll fold domain-containing protein</fullName>
    </recommendedName>
</protein>
<evidence type="ECO:0000256" key="1">
    <source>
        <dbReference type="ARBA" id="ARBA00022729"/>
    </source>
</evidence>
<feature type="domain" description="LamG-like jellyroll fold" evidence="4">
    <location>
        <begin position="881"/>
        <end position="1019"/>
    </location>
</feature>
<accession>A0A918TT18</accession>
<dbReference type="Proteomes" id="UP000644507">
    <property type="component" value="Unassembled WGS sequence"/>
</dbReference>
<keyword evidence="1" id="KW-0732">Signal</keyword>
<dbReference type="RefSeq" id="WP_189571955.1">
    <property type="nucleotide sequence ID" value="NZ_BMXI01000014.1"/>
</dbReference>
<dbReference type="InterPro" id="IPR024079">
    <property type="entry name" value="MetalloPept_cat_dom_sf"/>
</dbReference>
<dbReference type="InterPro" id="IPR013320">
    <property type="entry name" value="ConA-like_dom_sf"/>
</dbReference>
<proteinExistence type="predicted"/>
<sequence length="1114" mass="118228">MNTNIARAASAALTISCLYAEPSQPQISEGCDCCFHPSAAKSVTNHAPAAEEHLLALPDGLPESFTLQVPFEGEMLTLRLEKNEIFGENTRFLIAGAGGQITEIDPGPERSYLGTVAEHSDFAVNAVLFEEGLIANIIRPSEEPITVKPVENAPARSLHSIQLESGSDRTASAPQAATLSTTGSSPVQDGPEEAQSLGPIMNSVFVMSLGSSALPSSTATLPPSRVMEIYEYEIGVEIGSRAFLSDTYNSNLATAQASAQSVIGNLDARYLRSAGIKHRLGTVMIRTDAATDPLRDSVTATGGAANASSSLSAFRNYWNSNAAEVGSTHDLAVYHVRSNPSGLAYVNSVGTSSRYATCGGNGATSWADGTLAHEFGHSWSLGHYDSNKGTYYESKPRSNSGSNSAGGSDVFVCVMHGGGDHNIGRLSTGEANQVYNVRQGKRNHGTLVTNPGPIPPFGHRDEATASGSPINIDVVANDYDGNNDILDVRLLDTVSQKGASISLSAGTGPGGRNEITYTPPANFSGNDFFHYTVCDTTGRTDWGAVYVSNIPPATVDLSRTKYFYDIGTFDSPLFTNSADPYERISDVSSGDFGFTSAGPNPVESRDRGNISGVNEMNRDHIRMRSPGTFHHKLARGIYNLLFTIGDATENSNSIRLTAESAPSLTTGNHTPATFTNYTINNVRVEDGELNVDIENLGFSSNITRIVIIRVGDVDDDDLLDLWELQHFGDITTTSGLPSEDADDDLLTDLEEHNAGTDPNNPDTDGDTLSDADEVLFYLTDPTLADSDSDGFSDATELAYRVSPLDPASKPSIPNLVAYYPFDEATGTTAKNFGSAGSAADGEQNQGTIGWTTTGQMIGSSSLDLDGSSSLVAGSAIPSSATEFTISLWVNPDTDGGFKGIFVGRDNPGNWGINIENSHADVRYANSAGTSLGVDTPNTDPIEATGGWYHVAQTWSSTGSSTTGKAYLNGNLVGTTTSARTDFTQPTLGFLIGDDNCCGGREFNGQIDDLAVFTRALTDDEIANAFTAGQTGGTIIASLAPVFPSPLPSDLTIDPQTGNVHFSFDTDPFGTYRIYRSPNLINWTLLDTVLGDGTPYPYIHVDGFTDDPVQFYRVE</sequence>
<dbReference type="SUPFAM" id="SSF49785">
    <property type="entry name" value="Galactose-binding domain-like"/>
    <property type="match status" value="1"/>
</dbReference>
<dbReference type="InterPro" id="IPR008979">
    <property type="entry name" value="Galactose-bd-like_sf"/>
</dbReference>
<dbReference type="Pfam" id="PF13688">
    <property type="entry name" value="Reprolysin_5"/>
    <property type="match status" value="1"/>
</dbReference>
<dbReference type="Gene3D" id="2.60.120.200">
    <property type="match status" value="1"/>
</dbReference>
<evidence type="ECO:0000313" key="5">
    <source>
        <dbReference type="EMBL" id="GHC61706.1"/>
    </source>
</evidence>
<dbReference type="Pfam" id="PF17963">
    <property type="entry name" value="Big_9"/>
    <property type="match status" value="1"/>
</dbReference>
<dbReference type="Gene3D" id="2.60.40.3440">
    <property type="match status" value="1"/>
</dbReference>
<comment type="caution">
    <text evidence="5">The sequence shown here is derived from an EMBL/GenBank/DDBJ whole genome shotgun (WGS) entry which is preliminary data.</text>
</comment>
<reference evidence="5" key="1">
    <citation type="journal article" date="2014" name="Int. J. Syst. Evol. Microbiol.">
        <title>Complete genome sequence of Corynebacterium casei LMG S-19264T (=DSM 44701T), isolated from a smear-ripened cheese.</title>
        <authorList>
            <consortium name="US DOE Joint Genome Institute (JGI-PGF)"/>
            <person name="Walter F."/>
            <person name="Albersmeier A."/>
            <person name="Kalinowski J."/>
            <person name="Ruckert C."/>
        </authorList>
    </citation>
    <scope>NUCLEOTIDE SEQUENCE</scope>
    <source>
        <strain evidence="5">KCTC 12988</strain>
    </source>
</reference>
<evidence type="ECO:0000259" key="4">
    <source>
        <dbReference type="SMART" id="SM00560"/>
    </source>
</evidence>
<dbReference type="AlphaFoldDB" id="A0A918TT18"/>
<dbReference type="SMART" id="SM00560">
    <property type="entry name" value="LamGL"/>
    <property type="match status" value="1"/>
</dbReference>
<dbReference type="PANTHER" id="PTHR37467:SF1">
    <property type="entry name" value="EXPORTED CALCIUM-BINDING GLYCOPROTEIN"/>
    <property type="match status" value="1"/>
</dbReference>
<evidence type="ECO:0000256" key="2">
    <source>
        <dbReference type="ARBA" id="ARBA00023157"/>
    </source>
</evidence>
<dbReference type="Pfam" id="PF13385">
    <property type="entry name" value="Laminin_G_3"/>
    <property type="match status" value="1"/>
</dbReference>
<evidence type="ECO:0000256" key="3">
    <source>
        <dbReference type="SAM" id="MobiDB-lite"/>
    </source>
</evidence>
<gene>
    <name evidence="5" type="ORF">GCM10007100_31390</name>
</gene>
<reference evidence="5" key="2">
    <citation type="submission" date="2020-09" db="EMBL/GenBank/DDBJ databases">
        <authorList>
            <person name="Sun Q."/>
            <person name="Kim S."/>
        </authorList>
    </citation>
    <scope>NUCLEOTIDE SEQUENCE</scope>
    <source>
        <strain evidence="5">KCTC 12988</strain>
    </source>
</reference>
<dbReference type="PANTHER" id="PTHR37467">
    <property type="entry name" value="EXPORTED CALCIUM-BINDING GLYCOPROTEIN-RELATED"/>
    <property type="match status" value="1"/>
</dbReference>
<dbReference type="SUPFAM" id="SSF55486">
    <property type="entry name" value="Metalloproteases ('zincins'), catalytic domain"/>
    <property type="match status" value="1"/>
</dbReference>
<dbReference type="GO" id="GO:0008237">
    <property type="term" value="F:metallopeptidase activity"/>
    <property type="evidence" value="ECO:0007669"/>
    <property type="project" value="InterPro"/>
</dbReference>
<feature type="region of interest" description="Disordered" evidence="3">
    <location>
        <begin position="164"/>
        <end position="195"/>
    </location>
</feature>
<organism evidence="5 6">
    <name type="scientific">Roseibacillus persicicus</name>
    <dbReference type="NCBI Taxonomy" id="454148"/>
    <lineage>
        <taxon>Bacteria</taxon>
        <taxon>Pseudomonadati</taxon>
        <taxon>Verrucomicrobiota</taxon>
        <taxon>Verrucomicrobiia</taxon>
        <taxon>Verrucomicrobiales</taxon>
        <taxon>Verrucomicrobiaceae</taxon>
        <taxon>Roseibacillus</taxon>
    </lineage>
</organism>
<keyword evidence="2" id="KW-1015">Disulfide bond</keyword>
<evidence type="ECO:0000313" key="6">
    <source>
        <dbReference type="Proteomes" id="UP000644507"/>
    </source>
</evidence>
<dbReference type="Gene3D" id="2.60.120.430">
    <property type="entry name" value="Galactose-binding lectin"/>
    <property type="match status" value="1"/>
</dbReference>
<dbReference type="EMBL" id="BMXI01000014">
    <property type="protein sequence ID" value="GHC61706.1"/>
    <property type="molecule type" value="Genomic_DNA"/>
</dbReference>
<keyword evidence="6" id="KW-1185">Reference proteome</keyword>
<feature type="compositionally biased region" description="Polar residues" evidence="3">
    <location>
        <begin position="164"/>
        <end position="187"/>
    </location>
</feature>
<dbReference type="InterPro" id="IPR053180">
    <property type="entry name" value="Ca-binding_acidic-repeat"/>
</dbReference>